<gene>
    <name evidence="1" type="ORF">TVAG_050910</name>
</gene>
<reference evidence="1" key="1">
    <citation type="submission" date="2006-10" db="EMBL/GenBank/DDBJ databases">
        <authorList>
            <person name="Amadeo P."/>
            <person name="Zhao Q."/>
            <person name="Wortman J."/>
            <person name="Fraser-Liggett C."/>
            <person name="Carlton J."/>
        </authorList>
    </citation>
    <scope>NUCLEOTIDE SEQUENCE</scope>
    <source>
        <strain evidence="1">G3</strain>
    </source>
</reference>
<keyword evidence="2" id="KW-1185">Reference proteome</keyword>
<sequence length="84" mass="9865">MSKGEINQTHYDNLMEILTGYNDVYNALYRLKTNDEEKLNAIYKKIKQNLIDSYHISPGEIVNKISQVSIYKNRYMKSYLAIAK</sequence>
<dbReference type="AlphaFoldDB" id="A2EEQ0"/>
<reference evidence="1" key="2">
    <citation type="journal article" date="2007" name="Science">
        <title>Draft genome sequence of the sexually transmitted pathogen Trichomonas vaginalis.</title>
        <authorList>
            <person name="Carlton J.M."/>
            <person name="Hirt R.P."/>
            <person name="Silva J.C."/>
            <person name="Delcher A.L."/>
            <person name="Schatz M."/>
            <person name="Zhao Q."/>
            <person name="Wortman J.R."/>
            <person name="Bidwell S.L."/>
            <person name="Alsmark U.C.M."/>
            <person name="Besteiro S."/>
            <person name="Sicheritz-Ponten T."/>
            <person name="Noel C.J."/>
            <person name="Dacks J.B."/>
            <person name="Foster P.G."/>
            <person name="Simillion C."/>
            <person name="Van de Peer Y."/>
            <person name="Miranda-Saavedra D."/>
            <person name="Barton G.J."/>
            <person name="Westrop G.D."/>
            <person name="Mueller S."/>
            <person name="Dessi D."/>
            <person name="Fiori P.L."/>
            <person name="Ren Q."/>
            <person name="Paulsen I."/>
            <person name="Zhang H."/>
            <person name="Bastida-Corcuera F.D."/>
            <person name="Simoes-Barbosa A."/>
            <person name="Brown M.T."/>
            <person name="Hayes R.D."/>
            <person name="Mukherjee M."/>
            <person name="Okumura C.Y."/>
            <person name="Schneider R."/>
            <person name="Smith A.J."/>
            <person name="Vanacova S."/>
            <person name="Villalvazo M."/>
            <person name="Haas B.J."/>
            <person name="Pertea M."/>
            <person name="Feldblyum T.V."/>
            <person name="Utterback T.R."/>
            <person name="Shu C.L."/>
            <person name="Osoegawa K."/>
            <person name="de Jong P.J."/>
            <person name="Hrdy I."/>
            <person name="Horvathova L."/>
            <person name="Zubacova Z."/>
            <person name="Dolezal P."/>
            <person name="Malik S.B."/>
            <person name="Logsdon J.M. Jr."/>
            <person name="Henze K."/>
            <person name="Gupta A."/>
            <person name="Wang C.C."/>
            <person name="Dunne R.L."/>
            <person name="Upcroft J.A."/>
            <person name="Upcroft P."/>
            <person name="White O."/>
            <person name="Salzberg S.L."/>
            <person name="Tang P."/>
            <person name="Chiu C.-H."/>
            <person name="Lee Y.-S."/>
            <person name="Embley T.M."/>
            <person name="Coombs G.H."/>
            <person name="Mottram J.C."/>
            <person name="Tachezy J."/>
            <person name="Fraser-Liggett C.M."/>
            <person name="Johnson P.J."/>
        </authorList>
    </citation>
    <scope>NUCLEOTIDE SEQUENCE [LARGE SCALE GENOMIC DNA]</scope>
    <source>
        <strain evidence="1">G3</strain>
    </source>
</reference>
<evidence type="ECO:0000313" key="1">
    <source>
        <dbReference type="EMBL" id="EAY08856.1"/>
    </source>
</evidence>
<name>A2EEQ0_TRIV3</name>
<accession>A2EEQ0</accession>
<organism evidence="1 2">
    <name type="scientific">Trichomonas vaginalis (strain ATCC PRA-98 / G3)</name>
    <dbReference type="NCBI Taxonomy" id="412133"/>
    <lineage>
        <taxon>Eukaryota</taxon>
        <taxon>Metamonada</taxon>
        <taxon>Parabasalia</taxon>
        <taxon>Trichomonadida</taxon>
        <taxon>Trichomonadidae</taxon>
        <taxon>Trichomonas</taxon>
    </lineage>
</organism>
<dbReference type="VEuPathDB" id="TrichDB:TVAGG3_0981830"/>
<dbReference type="KEGG" id="tva:4766765"/>
<protein>
    <submittedName>
        <fullName evidence="1">Uncharacterized protein</fullName>
    </submittedName>
</protein>
<dbReference type="EMBL" id="DS113369">
    <property type="protein sequence ID" value="EAY08856.1"/>
    <property type="molecule type" value="Genomic_DNA"/>
</dbReference>
<proteinExistence type="predicted"/>
<dbReference type="RefSeq" id="XP_001321079.1">
    <property type="nucleotide sequence ID" value="XM_001321044.1"/>
</dbReference>
<dbReference type="InParanoid" id="A2EEQ0"/>
<dbReference type="Proteomes" id="UP000001542">
    <property type="component" value="Unassembled WGS sequence"/>
</dbReference>
<dbReference type="VEuPathDB" id="TrichDB:TVAG_050910"/>
<evidence type="ECO:0000313" key="2">
    <source>
        <dbReference type="Proteomes" id="UP000001542"/>
    </source>
</evidence>